<proteinExistence type="inferred from homology"/>
<keyword evidence="5" id="KW-0677">Repeat</keyword>
<comment type="caution">
    <text evidence="8">The sequence shown here is derived from an EMBL/GenBank/DDBJ whole genome shotgun (WGS) entry which is preliminary data.</text>
</comment>
<sequence length="459" mass="50327">EGNLELSAYERKRLKNLTENAKFFAALKLHETAAKLYQIATKSQSHVTKRARPKKAKEELVRRRSMRLQRMEPSGAPMPEAPAQREEPEEYPRVPAGPLPMVGEDEESSKLAQDLLATWRRISEVPRATTGGLAVAVWYRQSLSCMVLSEENIKKVVKTRVSSMAVHPSESVLFVAAGDKIGQVGLWNVDCKSEEGAQVFVPHSSLVSCMHFSPFNPAHLLSLSEDTLRCGDVTRAVFDDVCRGEESFSSFSFLDGAASTAVVGHWGGSASVVDRRTPGTSPELSADIGFKRLRTVHVHPAHKQYFLAAGAVDVCIYDVRCLKPAGNKPVSALKGHTKSVASAYFSPVTGNRVVTVCADDRLRGTLTSFLSLSAGCRHNNNTGRWLTRFQAVWDPKRDDCFVVGSMARPRQIEIFQDTGKLLHSFVNLDLLGSVCSINVVHPTKSVLVGGNSSGRLHVF</sequence>
<dbReference type="PANTHER" id="PTHR14773:SF0">
    <property type="entry name" value="WD REPEAT-CONTAINING PROTEIN 76"/>
    <property type="match status" value="1"/>
</dbReference>
<evidence type="ECO:0000256" key="6">
    <source>
        <dbReference type="RuleBase" id="RU365004"/>
    </source>
</evidence>
<feature type="non-terminal residue" evidence="8">
    <location>
        <position position="1"/>
    </location>
</feature>
<evidence type="ECO:0000256" key="3">
    <source>
        <dbReference type="ARBA" id="ARBA00021234"/>
    </source>
</evidence>
<accession>A0A852M858</accession>
<dbReference type="GO" id="GO:0003677">
    <property type="term" value="F:DNA binding"/>
    <property type="evidence" value="ECO:0007669"/>
    <property type="project" value="TreeGrafter"/>
</dbReference>
<dbReference type="InterPro" id="IPR036322">
    <property type="entry name" value="WD40_repeat_dom_sf"/>
</dbReference>
<feature type="compositionally biased region" description="Basic and acidic residues" evidence="7">
    <location>
        <begin position="83"/>
        <end position="92"/>
    </location>
</feature>
<dbReference type="InterPro" id="IPR050853">
    <property type="entry name" value="WD_repeat_DNA-damage-binding"/>
</dbReference>
<dbReference type="InterPro" id="IPR001680">
    <property type="entry name" value="WD40_rpt"/>
</dbReference>
<dbReference type="FunFam" id="2.130.10.10:FF:000180">
    <property type="entry name" value="WD repeat-containing protein 76"/>
    <property type="match status" value="1"/>
</dbReference>
<evidence type="ECO:0000256" key="5">
    <source>
        <dbReference type="ARBA" id="ARBA00022737"/>
    </source>
</evidence>
<evidence type="ECO:0000313" key="9">
    <source>
        <dbReference type="Proteomes" id="UP000632886"/>
    </source>
</evidence>
<dbReference type="GO" id="GO:2000001">
    <property type="term" value="P:regulation of DNA damage checkpoint"/>
    <property type="evidence" value="ECO:0007669"/>
    <property type="project" value="TreeGrafter"/>
</dbReference>
<feature type="non-terminal residue" evidence="8">
    <location>
        <position position="459"/>
    </location>
</feature>
<evidence type="ECO:0000313" key="8">
    <source>
        <dbReference type="EMBL" id="NXX96742.1"/>
    </source>
</evidence>
<dbReference type="Gene3D" id="2.130.10.10">
    <property type="entry name" value="YVTN repeat-like/Quinoprotein amine dehydrogenase"/>
    <property type="match status" value="1"/>
</dbReference>
<dbReference type="Proteomes" id="UP000632886">
    <property type="component" value="Unassembled WGS sequence"/>
</dbReference>
<comment type="function">
    <text evidence="1 6">Specifically binds 5-hydroxymethylcytosine (5hmC), suggesting that it acts as a specific reader of 5hmC.</text>
</comment>
<evidence type="ECO:0000256" key="4">
    <source>
        <dbReference type="ARBA" id="ARBA00022574"/>
    </source>
</evidence>
<keyword evidence="9" id="KW-1185">Reference proteome</keyword>
<gene>
    <name evidence="8" type="primary">Wdr76</name>
    <name evidence="8" type="ORF">CENBEN_R07881</name>
</gene>
<feature type="region of interest" description="Disordered" evidence="7">
    <location>
        <begin position="43"/>
        <end position="104"/>
    </location>
</feature>
<reference evidence="8 9" key="1">
    <citation type="submission" date="2020-02" db="EMBL/GenBank/DDBJ databases">
        <title>Bird 10,000 Genomes (B10K) Project - Family phase.</title>
        <authorList>
            <person name="Zhang G."/>
        </authorList>
    </citation>
    <scope>NUCLEOTIDE SEQUENCE [LARGE SCALE GENOMIC DNA]</scope>
    <source>
        <strain evidence="8">B10K-DU-017-21</strain>
    </source>
</reference>
<dbReference type="SMART" id="SM00320">
    <property type="entry name" value="WD40"/>
    <property type="match status" value="3"/>
</dbReference>
<organism evidence="8 9">
    <name type="scientific">Centropus bengalensis</name>
    <name type="common">lesser coucal</name>
    <dbReference type="NCBI Taxonomy" id="1463675"/>
    <lineage>
        <taxon>Eukaryota</taxon>
        <taxon>Metazoa</taxon>
        <taxon>Chordata</taxon>
        <taxon>Craniata</taxon>
        <taxon>Vertebrata</taxon>
        <taxon>Euteleostomi</taxon>
        <taxon>Archelosauria</taxon>
        <taxon>Archosauria</taxon>
        <taxon>Dinosauria</taxon>
        <taxon>Saurischia</taxon>
        <taxon>Theropoda</taxon>
        <taxon>Coelurosauria</taxon>
        <taxon>Aves</taxon>
        <taxon>Neognathae</taxon>
        <taxon>Neoaves</taxon>
        <taxon>Otidimorphae</taxon>
        <taxon>Cuculiformes</taxon>
        <taxon>Centropidae</taxon>
        <taxon>Centropus</taxon>
    </lineage>
</organism>
<evidence type="ECO:0000256" key="1">
    <source>
        <dbReference type="ARBA" id="ARBA00002530"/>
    </source>
</evidence>
<keyword evidence="4 6" id="KW-0853">WD repeat</keyword>
<protein>
    <recommendedName>
        <fullName evidence="3 6">WD repeat-containing protein 76</fullName>
    </recommendedName>
</protein>
<evidence type="ECO:0000256" key="2">
    <source>
        <dbReference type="ARBA" id="ARBA00005434"/>
    </source>
</evidence>
<dbReference type="InterPro" id="IPR015943">
    <property type="entry name" value="WD40/YVTN_repeat-like_dom_sf"/>
</dbReference>
<dbReference type="SUPFAM" id="SSF50978">
    <property type="entry name" value="WD40 repeat-like"/>
    <property type="match status" value="1"/>
</dbReference>
<dbReference type="PANTHER" id="PTHR14773">
    <property type="entry name" value="WD REPEAT-CONTAINING PROTEIN 76"/>
    <property type="match status" value="1"/>
</dbReference>
<dbReference type="EMBL" id="WBNK01001162">
    <property type="protein sequence ID" value="NXX96742.1"/>
    <property type="molecule type" value="Genomic_DNA"/>
</dbReference>
<dbReference type="GO" id="GO:0005634">
    <property type="term" value="C:nucleus"/>
    <property type="evidence" value="ECO:0007669"/>
    <property type="project" value="TreeGrafter"/>
</dbReference>
<dbReference type="AlphaFoldDB" id="A0A852M858"/>
<evidence type="ECO:0000256" key="7">
    <source>
        <dbReference type="SAM" id="MobiDB-lite"/>
    </source>
</evidence>
<comment type="similarity">
    <text evidence="2 6">Belongs to the WD repeat DDB2/WDR76 family.</text>
</comment>
<comment type="subunit">
    <text evidence="6">Interacts with CUL4A and/or CUL4B.</text>
</comment>
<name>A0A852M858_9AVES</name>